<comment type="caution">
    <text evidence="1">The sequence shown here is derived from an EMBL/GenBank/DDBJ whole genome shotgun (WGS) entry which is preliminary data.</text>
</comment>
<sequence length="146" mass="17007">MLKQEIAQKLVIGQYKDPWIKAPLPTMSESEKAMCWLTEHDGFDEDHVAWLYNKVSLHSVDSYFMRIRRSIAMCERPLSSSADRGRIWSAYQSYNPSILKKMLEIYRVYSNYCDTPMQGKNKTTPAMRLGLADAVLPLEDILYYKN</sequence>
<dbReference type="AlphaFoldDB" id="A0A935K335"/>
<reference evidence="1 2" key="1">
    <citation type="submission" date="2020-10" db="EMBL/GenBank/DDBJ databases">
        <title>Connecting structure to function with the recovery of over 1000 high-quality activated sludge metagenome-assembled genomes encoding full-length rRNA genes using long-read sequencing.</title>
        <authorList>
            <person name="Singleton C.M."/>
            <person name="Petriglieri F."/>
            <person name="Kristensen J.M."/>
            <person name="Kirkegaard R.H."/>
            <person name="Michaelsen T.Y."/>
            <person name="Andersen M.H."/>
            <person name="Karst S.M."/>
            <person name="Dueholm M.S."/>
            <person name="Nielsen P.H."/>
            <person name="Albertsen M."/>
        </authorList>
    </citation>
    <scope>NUCLEOTIDE SEQUENCE [LARGE SCALE GENOMIC DNA]</scope>
    <source>
        <strain evidence="1">EsbW_18-Q3-R4-48_BATAC.463</strain>
    </source>
</reference>
<dbReference type="EMBL" id="JADJMS010000013">
    <property type="protein sequence ID" value="MBK7414807.1"/>
    <property type="molecule type" value="Genomic_DNA"/>
</dbReference>
<evidence type="ECO:0000313" key="1">
    <source>
        <dbReference type="EMBL" id="MBK7414807.1"/>
    </source>
</evidence>
<proteinExistence type="predicted"/>
<evidence type="ECO:0000313" key="2">
    <source>
        <dbReference type="Proteomes" id="UP000739411"/>
    </source>
</evidence>
<dbReference type="Proteomes" id="UP000739411">
    <property type="component" value="Unassembled WGS sequence"/>
</dbReference>
<accession>A0A935K335</accession>
<protein>
    <submittedName>
        <fullName evidence="1">Uncharacterized protein</fullName>
    </submittedName>
</protein>
<gene>
    <name evidence="1" type="ORF">IPJ38_06510</name>
</gene>
<organism evidence="1 2">
    <name type="scientific">Candidatus Dechloromonas phosphorivorans</name>
    <dbReference type="NCBI Taxonomy" id="2899244"/>
    <lineage>
        <taxon>Bacteria</taxon>
        <taxon>Pseudomonadati</taxon>
        <taxon>Pseudomonadota</taxon>
        <taxon>Betaproteobacteria</taxon>
        <taxon>Rhodocyclales</taxon>
        <taxon>Azonexaceae</taxon>
        <taxon>Dechloromonas</taxon>
    </lineage>
</organism>
<name>A0A935K335_9RHOO</name>